<evidence type="ECO:0000313" key="1">
    <source>
        <dbReference type="EMBL" id="RLU21599.1"/>
    </source>
</evidence>
<feature type="non-terminal residue" evidence="1">
    <location>
        <position position="56"/>
    </location>
</feature>
<dbReference type="EMBL" id="QOIP01000006">
    <property type="protein sequence ID" value="RLU21599.1"/>
    <property type="molecule type" value="Genomic_DNA"/>
</dbReference>
<dbReference type="Proteomes" id="UP000279307">
    <property type="component" value="Chromosome 6"/>
</dbReference>
<sequence>MYSNLKILLSYTRVRMCQLTPSKMVLQSRHFQNGHVQSEKRNQIKTITTEAKECGP</sequence>
<protein>
    <submittedName>
        <fullName evidence="1">Uncharacterized protein</fullName>
    </submittedName>
</protein>
<dbReference type="AlphaFoldDB" id="A0A3L8DNZ5"/>
<comment type="caution">
    <text evidence="1">The sequence shown here is derived from an EMBL/GenBank/DDBJ whole genome shotgun (WGS) entry which is preliminary data.</text>
</comment>
<organism evidence="1 2">
    <name type="scientific">Ooceraea biroi</name>
    <name type="common">Clonal raider ant</name>
    <name type="synonym">Cerapachys biroi</name>
    <dbReference type="NCBI Taxonomy" id="2015173"/>
    <lineage>
        <taxon>Eukaryota</taxon>
        <taxon>Metazoa</taxon>
        <taxon>Ecdysozoa</taxon>
        <taxon>Arthropoda</taxon>
        <taxon>Hexapoda</taxon>
        <taxon>Insecta</taxon>
        <taxon>Pterygota</taxon>
        <taxon>Neoptera</taxon>
        <taxon>Endopterygota</taxon>
        <taxon>Hymenoptera</taxon>
        <taxon>Apocrita</taxon>
        <taxon>Aculeata</taxon>
        <taxon>Formicoidea</taxon>
        <taxon>Formicidae</taxon>
        <taxon>Dorylinae</taxon>
        <taxon>Ooceraea</taxon>
    </lineage>
</organism>
<accession>A0A3L8DNZ5</accession>
<gene>
    <name evidence="1" type="ORF">DMN91_005972</name>
</gene>
<evidence type="ECO:0000313" key="2">
    <source>
        <dbReference type="Proteomes" id="UP000279307"/>
    </source>
</evidence>
<proteinExistence type="predicted"/>
<name>A0A3L8DNZ5_OOCBI</name>
<reference evidence="1 2" key="1">
    <citation type="journal article" date="2018" name="Genome Res.">
        <title>The genomic architecture and molecular evolution of ant odorant receptors.</title>
        <authorList>
            <person name="McKenzie S.K."/>
            <person name="Kronauer D.J.C."/>
        </authorList>
    </citation>
    <scope>NUCLEOTIDE SEQUENCE [LARGE SCALE GENOMIC DNA]</scope>
    <source>
        <strain evidence="1">Clonal line C1</strain>
    </source>
</reference>